<dbReference type="Proteomes" id="UP000233837">
    <property type="component" value="Unassembled WGS sequence"/>
</dbReference>
<proteinExistence type="predicted"/>
<dbReference type="EMBL" id="KZ503667">
    <property type="protein sequence ID" value="PKU62360.1"/>
    <property type="molecule type" value="Genomic_DNA"/>
</dbReference>
<reference evidence="1 2" key="2">
    <citation type="journal article" date="2017" name="Nature">
        <title>The Apostasia genome and the evolution of orchids.</title>
        <authorList>
            <person name="Zhang G.Q."/>
            <person name="Liu K.W."/>
            <person name="Li Z."/>
            <person name="Lohaus R."/>
            <person name="Hsiao Y.Y."/>
            <person name="Niu S.C."/>
            <person name="Wang J.Y."/>
            <person name="Lin Y.C."/>
            <person name="Xu Q."/>
            <person name="Chen L.J."/>
            <person name="Yoshida K."/>
            <person name="Fujiwara S."/>
            <person name="Wang Z.W."/>
            <person name="Zhang Y.Q."/>
            <person name="Mitsuda N."/>
            <person name="Wang M."/>
            <person name="Liu G.H."/>
            <person name="Pecoraro L."/>
            <person name="Huang H.X."/>
            <person name="Xiao X.J."/>
            <person name="Lin M."/>
            <person name="Wu X.Y."/>
            <person name="Wu W.L."/>
            <person name="Chen Y.Y."/>
            <person name="Chang S.B."/>
            <person name="Sakamoto S."/>
            <person name="Ohme-Takagi M."/>
            <person name="Yagi M."/>
            <person name="Zeng S.J."/>
            <person name="Shen C.Y."/>
            <person name="Yeh C.M."/>
            <person name="Luo Y.B."/>
            <person name="Tsai W.C."/>
            <person name="Van de Peer Y."/>
            <person name="Liu Z.J."/>
        </authorList>
    </citation>
    <scope>NUCLEOTIDE SEQUENCE [LARGE SCALE GENOMIC DNA]</scope>
    <source>
        <tissue evidence="1">The whole plant</tissue>
    </source>
</reference>
<evidence type="ECO:0000313" key="2">
    <source>
        <dbReference type="Proteomes" id="UP000233837"/>
    </source>
</evidence>
<evidence type="ECO:0000313" key="1">
    <source>
        <dbReference type="EMBL" id="PKU62360.1"/>
    </source>
</evidence>
<dbReference type="AlphaFoldDB" id="A0A2I0VG23"/>
<name>A0A2I0VG23_9ASPA</name>
<gene>
    <name evidence="1" type="ORF">MA16_Dca021942</name>
</gene>
<sequence length="86" mass="9043">MGKSRVSELDRSLAWEERRSGELAIVEEGVVPKASTGLFLGGISAGISAEIVDPSGIDWSSTWTGSSNTASGSLLFRRLQIPPPLG</sequence>
<keyword evidence="2" id="KW-1185">Reference proteome</keyword>
<protein>
    <submittedName>
        <fullName evidence="1">Uncharacterized protein</fullName>
    </submittedName>
</protein>
<accession>A0A2I0VG23</accession>
<organism evidence="1 2">
    <name type="scientific">Dendrobium catenatum</name>
    <dbReference type="NCBI Taxonomy" id="906689"/>
    <lineage>
        <taxon>Eukaryota</taxon>
        <taxon>Viridiplantae</taxon>
        <taxon>Streptophyta</taxon>
        <taxon>Embryophyta</taxon>
        <taxon>Tracheophyta</taxon>
        <taxon>Spermatophyta</taxon>
        <taxon>Magnoliopsida</taxon>
        <taxon>Liliopsida</taxon>
        <taxon>Asparagales</taxon>
        <taxon>Orchidaceae</taxon>
        <taxon>Epidendroideae</taxon>
        <taxon>Malaxideae</taxon>
        <taxon>Dendrobiinae</taxon>
        <taxon>Dendrobium</taxon>
    </lineage>
</organism>
<reference evidence="1 2" key="1">
    <citation type="journal article" date="2016" name="Sci. Rep.">
        <title>The Dendrobium catenatum Lindl. genome sequence provides insights into polysaccharide synthase, floral development and adaptive evolution.</title>
        <authorList>
            <person name="Zhang G.Q."/>
            <person name="Xu Q."/>
            <person name="Bian C."/>
            <person name="Tsai W.C."/>
            <person name="Yeh C.M."/>
            <person name="Liu K.W."/>
            <person name="Yoshida K."/>
            <person name="Zhang L.S."/>
            <person name="Chang S.B."/>
            <person name="Chen F."/>
            <person name="Shi Y."/>
            <person name="Su Y.Y."/>
            <person name="Zhang Y.Q."/>
            <person name="Chen L.J."/>
            <person name="Yin Y."/>
            <person name="Lin M."/>
            <person name="Huang H."/>
            <person name="Deng H."/>
            <person name="Wang Z.W."/>
            <person name="Zhu S.L."/>
            <person name="Zhao X."/>
            <person name="Deng C."/>
            <person name="Niu S.C."/>
            <person name="Huang J."/>
            <person name="Wang M."/>
            <person name="Liu G.H."/>
            <person name="Yang H.J."/>
            <person name="Xiao X.J."/>
            <person name="Hsiao Y.Y."/>
            <person name="Wu W.L."/>
            <person name="Chen Y.Y."/>
            <person name="Mitsuda N."/>
            <person name="Ohme-Takagi M."/>
            <person name="Luo Y.B."/>
            <person name="Van de Peer Y."/>
            <person name="Liu Z.J."/>
        </authorList>
    </citation>
    <scope>NUCLEOTIDE SEQUENCE [LARGE SCALE GENOMIC DNA]</scope>
    <source>
        <tissue evidence="1">The whole plant</tissue>
    </source>
</reference>